<evidence type="ECO:0000256" key="4">
    <source>
        <dbReference type="ARBA" id="ARBA00022801"/>
    </source>
</evidence>
<dbReference type="InterPro" id="IPR020568">
    <property type="entry name" value="Ribosomal_Su5_D2-typ_SF"/>
</dbReference>
<keyword evidence="1" id="KW-0819">tRNA processing</keyword>
<reference evidence="7" key="1">
    <citation type="submission" date="2017-09" db="EMBL/GenBank/DDBJ databases">
        <title>Depth-based differentiation of microbial function through sediment-hosted aquifers and enrichment of novel symbionts in the deep terrestrial subsurface.</title>
        <authorList>
            <person name="Probst A.J."/>
            <person name="Ladd B."/>
            <person name="Jarett J.K."/>
            <person name="Geller-Mcgrath D.E."/>
            <person name="Sieber C.M.K."/>
            <person name="Emerson J.B."/>
            <person name="Anantharaman K."/>
            <person name="Thomas B.C."/>
            <person name="Malmstrom R."/>
            <person name="Stieglmeier M."/>
            <person name="Klingl A."/>
            <person name="Woyke T."/>
            <person name="Ryan C.M."/>
            <person name="Banfield J.F."/>
        </authorList>
    </citation>
    <scope>NUCLEOTIDE SEQUENCE [LARGE SCALE GENOMIC DNA]</scope>
</reference>
<name>A0A2M6X044_9BACT</name>
<gene>
    <name evidence="6" type="ORF">COT71_00800</name>
</gene>
<sequence>MRMNQKEINEVIRTGRRIQTPLVTIYEKPLSPAPARPFVAVVSKKIARRAVVRHRLQRWLRHLDRQLRPAGSPAAAVWIARPALAAARWPEIVASLEKYRATLGKQVNTPRPQ</sequence>
<keyword evidence="5" id="KW-0694">RNA-binding</keyword>
<dbReference type="Gene3D" id="3.30.230.10">
    <property type="match status" value="1"/>
</dbReference>
<comment type="caution">
    <text evidence="6">The sequence shown here is derived from an EMBL/GenBank/DDBJ whole genome shotgun (WGS) entry which is preliminary data.</text>
</comment>
<dbReference type="GO" id="GO:0004526">
    <property type="term" value="F:ribonuclease P activity"/>
    <property type="evidence" value="ECO:0007669"/>
    <property type="project" value="InterPro"/>
</dbReference>
<dbReference type="Pfam" id="PF00825">
    <property type="entry name" value="Ribonuclease_P"/>
    <property type="match status" value="1"/>
</dbReference>
<proteinExistence type="predicted"/>
<keyword evidence="2" id="KW-0540">Nuclease</keyword>
<dbReference type="AlphaFoldDB" id="A0A2M6X044"/>
<dbReference type="GO" id="GO:0030677">
    <property type="term" value="C:ribonuclease P complex"/>
    <property type="evidence" value="ECO:0007669"/>
    <property type="project" value="TreeGrafter"/>
</dbReference>
<dbReference type="Proteomes" id="UP000230731">
    <property type="component" value="Unassembled WGS sequence"/>
</dbReference>
<dbReference type="EMBL" id="PEZP01000008">
    <property type="protein sequence ID" value="PIT98416.1"/>
    <property type="molecule type" value="Genomic_DNA"/>
</dbReference>
<evidence type="ECO:0000313" key="6">
    <source>
        <dbReference type="EMBL" id="PIT98416.1"/>
    </source>
</evidence>
<dbReference type="GO" id="GO:0000049">
    <property type="term" value="F:tRNA binding"/>
    <property type="evidence" value="ECO:0007669"/>
    <property type="project" value="InterPro"/>
</dbReference>
<protein>
    <submittedName>
        <fullName evidence="6">Uncharacterized protein</fullName>
    </submittedName>
</protein>
<accession>A0A2M6X044</accession>
<dbReference type="InterPro" id="IPR014721">
    <property type="entry name" value="Ribsml_uS5_D2-typ_fold_subgr"/>
</dbReference>
<keyword evidence="3" id="KW-0255">Endonuclease</keyword>
<evidence type="ECO:0000256" key="3">
    <source>
        <dbReference type="ARBA" id="ARBA00022759"/>
    </source>
</evidence>
<dbReference type="PANTHER" id="PTHR33992:SF1">
    <property type="entry name" value="RIBONUCLEASE P PROTEIN COMPONENT"/>
    <property type="match status" value="1"/>
</dbReference>
<organism evidence="6 7">
    <name type="scientific">Candidatus Andersenbacteria bacterium CG10_big_fil_rev_8_21_14_0_10_54_11</name>
    <dbReference type="NCBI Taxonomy" id="1974485"/>
    <lineage>
        <taxon>Bacteria</taxon>
        <taxon>Candidatus Anderseniibacteriota</taxon>
    </lineage>
</organism>
<evidence type="ECO:0000256" key="2">
    <source>
        <dbReference type="ARBA" id="ARBA00022722"/>
    </source>
</evidence>
<dbReference type="GO" id="GO:0042781">
    <property type="term" value="F:3'-tRNA processing endoribonuclease activity"/>
    <property type="evidence" value="ECO:0007669"/>
    <property type="project" value="TreeGrafter"/>
</dbReference>
<evidence type="ECO:0000256" key="1">
    <source>
        <dbReference type="ARBA" id="ARBA00022694"/>
    </source>
</evidence>
<dbReference type="SUPFAM" id="SSF54211">
    <property type="entry name" value="Ribosomal protein S5 domain 2-like"/>
    <property type="match status" value="1"/>
</dbReference>
<dbReference type="PANTHER" id="PTHR33992">
    <property type="entry name" value="RIBONUCLEASE P PROTEIN COMPONENT"/>
    <property type="match status" value="1"/>
</dbReference>
<keyword evidence="4" id="KW-0378">Hydrolase</keyword>
<evidence type="ECO:0000256" key="5">
    <source>
        <dbReference type="ARBA" id="ARBA00022884"/>
    </source>
</evidence>
<evidence type="ECO:0000313" key="7">
    <source>
        <dbReference type="Proteomes" id="UP000230731"/>
    </source>
</evidence>
<dbReference type="InterPro" id="IPR000100">
    <property type="entry name" value="RNase_P"/>
</dbReference>